<dbReference type="WBParaSite" id="SVE_0017400.1">
    <property type="protein sequence ID" value="SVE_0017400.1"/>
    <property type="gene ID" value="SVE_0017400"/>
</dbReference>
<dbReference type="Proteomes" id="UP000035680">
    <property type="component" value="Unassembled WGS sequence"/>
</dbReference>
<keyword evidence="1" id="KW-1185">Reference proteome</keyword>
<sequence>MEYSDIDTFSGLDDFSNIPGNFNDDHTSYVESVTSCDEFSNQKDIFNNESDDSIADLHFCMECRERLAYKYVLREKCAEEIKDWLVHHNDIIDSWESTHKGNRRYPLNKYEDDFYELELKEKIAYGYADSAWEEWKHCFVDNDYKEWGIDVPNNFYNEGDSKFVQVFGGDNFRFKEDRESIETWITSALKIL</sequence>
<accession>A0A0K0EUI0</accession>
<evidence type="ECO:0000313" key="1">
    <source>
        <dbReference type="Proteomes" id="UP000035680"/>
    </source>
</evidence>
<protein>
    <submittedName>
        <fullName evidence="2">PH domain-containing protein</fullName>
    </submittedName>
</protein>
<organism evidence="1 2">
    <name type="scientific">Strongyloides venezuelensis</name>
    <name type="common">Threadworm</name>
    <dbReference type="NCBI Taxonomy" id="75913"/>
    <lineage>
        <taxon>Eukaryota</taxon>
        <taxon>Metazoa</taxon>
        <taxon>Ecdysozoa</taxon>
        <taxon>Nematoda</taxon>
        <taxon>Chromadorea</taxon>
        <taxon>Rhabditida</taxon>
        <taxon>Tylenchina</taxon>
        <taxon>Panagrolaimomorpha</taxon>
        <taxon>Strongyloidoidea</taxon>
        <taxon>Strongyloididae</taxon>
        <taxon>Strongyloides</taxon>
    </lineage>
</organism>
<reference evidence="2" key="2">
    <citation type="submission" date="2015-08" db="UniProtKB">
        <authorList>
            <consortium name="WormBaseParasite"/>
        </authorList>
    </citation>
    <scope>IDENTIFICATION</scope>
</reference>
<evidence type="ECO:0000313" key="2">
    <source>
        <dbReference type="WBParaSite" id="SVE_0017400.1"/>
    </source>
</evidence>
<proteinExistence type="predicted"/>
<reference evidence="1" key="1">
    <citation type="submission" date="2014-07" db="EMBL/GenBank/DDBJ databases">
        <authorList>
            <person name="Martin A.A"/>
            <person name="De Silva N."/>
        </authorList>
    </citation>
    <scope>NUCLEOTIDE SEQUENCE</scope>
</reference>
<name>A0A0K0EUI0_STRVS</name>
<dbReference type="AlphaFoldDB" id="A0A0K0EUI0"/>